<dbReference type="InterPro" id="IPR000210">
    <property type="entry name" value="BTB/POZ_dom"/>
</dbReference>
<organism evidence="5 6">
    <name type="scientific">Dispira parvispora</name>
    <dbReference type="NCBI Taxonomy" id="1520584"/>
    <lineage>
        <taxon>Eukaryota</taxon>
        <taxon>Fungi</taxon>
        <taxon>Fungi incertae sedis</taxon>
        <taxon>Zoopagomycota</taxon>
        <taxon>Kickxellomycotina</taxon>
        <taxon>Dimargaritomycetes</taxon>
        <taxon>Dimargaritales</taxon>
        <taxon>Dimargaritaceae</taxon>
        <taxon>Dispira</taxon>
    </lineage>
</organism>
<dbReference type="Gene3D" id="3.30.710.10">
    <property type="entry name" value="Potassium Channel Kv1.1, Chain A"/>
    <property type="match status" value="1"/>
</dbReference>
<evidence type="ECO:0000313" key="5">
    <source>
        <dbReference type="EMBL" id="KAJ1957079.1"/>
    </source>
</evidence>
<comment type="caution">
    <text evidence="5">The sequence shown here is derived from an EMBL/GenBank/DDBJ whole genome shotgun (WGS) entry which is preliminary data.</text>
</comment>
<dbReference type="Proteomes" id="UP001150925">
    <property type="component" value="Unassembled WGS sequence"/>
</dbReference>
<dbReference type="InterPro" id="IPR015915">
    <property type="entry name" value="Kelch-typ_b-propeller"/>
</dbReference>
<dbReference type="Pfam" id="PF24681">
    <property type="entry name" value="Kelch_KLHDC2_KLHL20_DRC7"/>
    <property type="match status" value="1"/>
</dbReference>
<dbReference type="Pfam" id="PF00651">
    <property type="entry name" value="BTB"/>
    <property type="match status" value="1"/>
</dbReference>
<evidence type="ECO:0000256" key="2">
    <source>
        <dbReference type="ARBA" id="ARBA00022737"/>
    </source>
</evidence>
<evidence type="ECO:0000259" key="4">
    <source>
        <dbReference type="SMART" id="SM00225"/>
    </source>
</evidence>
<feature type="region of interest" description="Disordered" evidence="3">
    <location>
        <begin position="854"/>
        <end position="957"/>
    </location>
</feature>
<gene>
    <name evidence="5" type="ORF">IWQ62_005169</name>
</gene>
<name>A0A9W8ANC2_9FUNG</name>
<keyword evidence="6" id="KW-1185">Reference proteome</keyword>
<accession>A0A9W8ANC2</accession>
<dbReference type="GO" id="GO:0005739">
    <property type="term" value="C:mitochondrion"/>
    <property type="evidence" value="ECO:0007669"/>
    <property type="project" value="TreeGrafter"/>
</dbReference>
<dbReference type="EMBL" id="JANBPY010002009">
    <property type="protein sequence ID" value="KAJ1957079.1"/>
    <property type="molecule type" value="Genomic_DNA"/>
</dbReference>
<feature type="region of interest" description="Disordered" evidence="3">
    <location>
        <begin position="578"/>
        <end position="692"/>
    </location>
</feature>
<feature type="compositionally biased region" description="Polar residues" evidence="3">
    <location>
        <begin position="865"/>
        <end position="877"/>
    </location>
</feature>
<feature type="region of interest" description="Disordered" evidence="3">
    <location>
        <begin position="767"/>
        <end position="841"/>
    </location>
</feature>
<feature type="compositionally biased region" description="Low complexity" evidence="3">
    <location>
        <begin position="631"/>
        <end position="672"/>
    </location>
</feature>
<dbReference type="SUPFAM" id="SSF54695">
    <property type="entry name" value="POZ domain"/>
    <property type="match status" value="1"/>
</dbReference>
<feature type="compositionally biased region" description="Polar residues" evidence="3">
    <location>
        <begin position="884"/>
        <end position="905"/>
    </location>
</feature>
<feature type="compositionally biased region" description="Low complexity" evidence="3">
    <location>
        <begin position="773"/>
        <end position="785"/>
    </location>
</feature>
<proteinExistence type="predicted"/>
<dbReference type="GO" id="GO:0045454">
    <property type="term" value="P:cell redox homeostasis"/>
    <property type="evidence" value="ECO:0007669"/>
    <property type="project" value="TreeGrafter"/>
</dbReference>
<protein>
    <recommendedName>
        <fullName evidence="4">BTB domain-containing protein</fullName>
    </recommendedName>
</protein>
<feature type="compositionally biased region" description="Polar residues" evidence="3">
    <location>
        <begin position="582"/>
        <end position="611"/>
    </location>
</feature>
<evidence type="ECO:0000256" key="1">
    <source>
        <dbReference type="ARBA" id="ARBA00022441"/>
    </source>
</evidence>
<dbReference type="PANTHER" id="PTHR43503:SF2">
    <property type="entry name" value="NEGATIVE REGULATOR OF SPORULATION MDS3-RELATED"/>
    <property type="match status" value="1"/>
</dbReference>
<dbReference type="PANTHER" id="PTHR43503">
    <property type="entry name" value="MCG48959-RELATED"/>
    <property type="match status" value="1"/>
</dbReference>
<dbReference type="SMART" id="SM00225">
    <property type="entry name" value="BTB"/>
    <property type="match status" value="1"/>
</dbReference>
<feature type="compositionally biased region" description="Polar residues" evidence="3">
    <location>
        <begin position="918"/>
        <end position="927"/>
    </location>
</feature>
<feature type="region of interest" description="Disordered" evidence="3">
    <location>
        <begin position="708"/>
        <end position="727"/>
    </location>
</feature>
<feature type="region of interest" description="Disordered" evidence="3">
    <location>
        <begin position="1"/>
        <end position="27"/>
    </location>
</feature>
<dbReference type="GO" id="GO:0005829">
    <property type="term" value="C:cytosol"/>
    <property type="evidence" value="ECO:0007669"/>
    <property type="project" value="TreeGrafter"/>
</dbReference>
<keyword evidence="2" id="KW-0677">Repeat</keyword>
<sequence>MLGKRSSPALTSASPSSSVISSPTTVNSPVRNSIAESAINSTTTTGDCPPPLVGTTTTTVGTRLFLFAGRLTEPRVLTNDLYILDFLTLSWRKIPLKLVGNSPTQEGRPSPHTFIRPRYFHSAVVYGRKIVYFGGMGRLKAHTQDVGVLNDVLVLDTDTLEWTLPKMTSGLPPPRYAHLCTMLSGDRMLIMGGQDLGIEYLGDLHVLDLKTMGWCLSRKLDRNVGIYRSIVATDPQHDRVVIYSNHNFANVQRSLHVLTESNWRLSDRSEAMSGARLPPGLRFPTACLLGHFLVFSGTYINQQSTAFCLWALDLRNYAWMEIPCGTLFERGSWNRGVLCPKLNCFYVFGHQDRAHLHDYNARQLNFNHVRTVSLEAFGIFRNVSPLYTSPFQDLGLALLENPLFATVDLLSKDGLRIPANFTVLAERWKSATSRLENPRENDEKSNSSVLRNLVIRIPENHDVIHAFVRFLYTGTVDLSIPTHLLTDVLVMADRYRMSALKDQCAFELHQRLALDTSPLIFEGATRGHHQGLRVRSLLYMFDRRDALLRKHILILQSLQESTQREILSYFPEINKHYRKRSGTNSSQTSVGSHNSTNLYSSRRSQDSTHSNGGVPVPYATSSSPRTPMPWGSSVGSQHSHHPGGPLSSSAGSSSSVTFSQSQGGHSSSFAGSLAPILESPTMPPGSSSWHHIPALKHSTSQILPTARKSLDHHHRMGSKSGQSSPRLESEFMMEPLPSSSHVVEAAGLAGSKSPRNKNRLLKLTLGSSNGYMSSTNVSNTSPSTNGHFVAYQSTTAGRANPDSSGTSTESRGRRKDSGSTSSQPSTPRSAPNFGQTASNFASSITRPFLRVVNGGTKRSDKSHSEASLPSTPVTTFQGAHPHTPATTPLRPSTTSIGPPLSTSPSHGLHPRPLAKANPNASDFSTQPHRYPPPPTSLHSQTKRPGSPLHASFSTPTS</sequence>
<dbReference type="SUPFAM" id="SSF117281">
    <property type="entry name" value="Kelch motif"/>
    <property type="match status" value="1"/>
</dbReference>
<keyword evidence="1" id="KW-0880">Kelch repeat</keyword>
<evidence type="ECO:0000313" key="6">
    <source>
        <dbReference type="Proteomes" id="UP001150925"/>
    </source>
</evidence>
<feature type="non-terminal residue" evidence="5">
    <location>
        <position position="957"/>
    </location>
</feature>
<dbReference type="InterPro" id="IPR011333">
    <property type="entry name" value="SKP1/BTB/POZ_sf"/>
</dbReference>
<feature type="compositionally biased region" description="Polar residues" evidence="3">
    <location>
        <begin position="818"/>
        <end position="841"/>
    </location>
</feature>
<dbReference type="AlphaFoldDB" id="A0A9W8ANC2"/>
<dbReference type="Gene3D" id="2.120.10.80">
    <property type="entry name" value="Kelch-type beta propeller"/>
    <property type="match status" value="1"/>
</dbReference>
<dbReference type="OrthoDB" id="10001928at2759"/>
<evidence type="ECO:0000256" key="3">
    <source>
        <dbReference type="SAM" id="MobiDB-lite"/>
    </source>
</evidence>
<reference evidence="5" key="1">
    <citation type="submission" date="2022-07" db="EMBL/GenBank/DDBJ databases">
        <title>Phylogenomic reconstructions and comparative analyses of Kickxellomycotina fungi.</title>
        <authorList>
            <person name="Reynolds N.K."/>
            <person name="Stajich J.E."/>
            <person name="Barry K."/>
            <person name="Grigoriev I.V."/>
            <person name="Crous P."/>
            <person name="Smith M.E."/>
        </authorList>
    </citation>
    <scope>NUCLEOTIDE SEQUENCE</scope>
    <source>
        <strain evidence="5">RSA 1196</strain>
    </source>
</reference>
<feature type="domain" description="BTB" evidence="4">
    <location>
        <begin position="405"/>
        <end position="512"/>
    </location>
</feature>